<feature type="domain" description="UBP-type" evidence="12">
    <location>
        <begin position="533"/>
        <end position="617"/>
    </location>
</feature>
<accession>A0A1I5ZJE8</accession>
<keyword evidence="7 10" id="KW-0406">Ion transport</keyword>
<evidence type="ECO:0000313" key="14">
    <source>
        <dbReference type="Proteomes" id="UP000199137"/>
    </source>
</evidence>
<dbReference type="NCBIfam" id="TIGR00831">
    <property type="entry name" value="a_cpa1"/>
    <property type="match status" value="1"/>
</dbReference>
<comment type="function">
    <text evidence="10">Na(+)/H(+) antiporter that extrudes sodium in exchange for external protons.</text>
</comment>
<dbReference type="EMBL" id="FOWC01000015">
    <property type="protein sequence ID" value="SFQ56575.1"/>
    <property type="molecule type" value="Genomic_DNA"/>
</dbReference>
<keyword evidence="9 10" id="KW-0739">Sodium transport</keyword>
<evidence type="ECO:0000256" key="10">
    <source>
        <dbReference type="RuleBase" id="RU366002"/>
    </source>
</evidence>
<dbReference type="GO" id="GO:0051453">
    <property type="term" value="P:regulation of intracellular pH"/>
    <property type="evidence" value="ECO:0007669"/>
    <property type="project" value="TreeGrafter"/>
</dbReference>
<keyword evidence="6 10" id="KW-0915">Sodium</keyword>
<dbReference type="PANTHER" id="PTHR10110:SF86">
    <property type="entry name" value="SODIUM_HYDROGEN EXCHANGER 7"/>
    <property type="match status" value="1"/>
</dbReference>
<evidence type="ECO:0000256" key="8">
    <source>
        <dbReference type="ARBA" id="ARBA00023136"/>
    </source>
</evidence>
<feature type="transmembrane region" description="Helical" evidence="10">
    <location>
        <begin position="366"/>
        <end position="388"/>
    </location>
</feature>
<dbReference type="InterPro" id="IPR013083">
    <property type="entry name" value="Znf_RING/FYVE/PHD"/>
</dbReference>
<dbReference type="GO" id="GO:0008270">
    <property type="term" value="F:zinc ion binding"/>
    <property type="evidence" value="ECO:0007669"/>
    <property type="project" value="InterPro"/>
</dbReference>
<evidence type="ECO:0000256" key="9">
    <source>
        <dbReference type="ARBA" id="ARBA00023201"/>
    </source>
</evidence>
<feature type="transmembrane region" description="Helical" evidence="10">
    <location>
        <begin position="75"/>
        <end position="97"/>
    </location>
</feature>
<keyword evidence="10" id="KW-0050">Antiport</keyword>
<dbReference type="Pfam" id="PF00999">
    <property type="entry name" value="Na_H_Exchanger"/>
    <property type="match status" value="1"/>
</dbReference>
<dbReference type="Gene3D" id="6.10.140.1330">
    <property type="match status" value="1"/>
</dbReference>
<organism evidence="13 14">
    <name type="scientific">Amycolatopsis rubida</name>
    <dbReference type="NCBI Taxonomy" id="112413"/>
    <lineage>
        <taxon>Bacteria</taxon>
        <taxon>Bacillati</taxon>
        <taxon>Actinomycetota</taxon>
        <taxon>Actinomycetes</taxon>
        <taxon>Pseudonocardiales</taxon>
        <taxon>Pseudonocardiaceae</taxon>
        <taxon>Amycolatopsis</taxon>
    </lineage>
</organism>
<name>A0A1I5ZJE8_9PSEU</name>
<gene>
    <name evidence="13" type="ORF">SAMN05421854_115131</name>
</gene>
<dbReference type="Proteomes" id="UP000199137">
    <property type="component" value="Unassembled WGS sequence"/>
</dbReference>
<sequence length="617" mass="66513">MLVLTVLLVTVVARRMDWPAPLCLVAVGVGVSFIPGVPQYELDPEIVLIGLLPPLLYSASIQTSLIAFRKLRGPIALLSVGLVVFTAFGVGLAAWLVVPGLPLAAGIALGAVVAPPDAVAASVVARRVGMPRKLVRLLEGESLFNDAAALVALRTAIAAIAGAVSLWQVGLDFLLAAVGGIVAGFLVGLIVTYVRAKLEDTLTDTALSFAVPFAAYLLAEAVHGSGVLAVVVTGLIQGHQTPRIQSGPSRLASRLNWETVQFLLENMVFLLIGLQVRRILHEVGKSGLSLGQLAGICAAVLAATILTRMLWMAGIGVVKRLLNTLGVERGKVWPWRYSAVIAWAGMRGVVTLAAAFVLPADTPQRAVLVLAAFVVVAGTLVVQGMTLPPLIRRLRLPRPDPAEDALQEAAVLHDMTRAALTKLEELRRPEDPPEVIARLRDRLQGRSDAAWEQLGRQSALAETPSDAYRRLRVQLLEAERDVFLKARDRGSADDAVLRRVLARLDIEESMLDRDEEEPPVAERELSTPAATAGSCKHLSHEWPDQEPSSRDSCAECVEAGMTWVHLRICLKCGHVACCDSSPGKHASQHFHETLHPVMRSFEPGETWRWCFVDKQLG</sequence>
<feature type="transmembrane region" description="Helical" evidence="10">
    <location>
        <begin position="46"/>
        <end position="68"/>
    </location>
</feature>
<dbReference type="InterPro" id="IPR018422">
    <property type="entry name" value="Cation/H_exchanger_CPA1"/>
</dbReference>
<evidence type="ECO:0000256" key="5">
    <source>
        <dbReference type="ARBA" id="ARBA00022989"/>
    </source>
</evidence>
<evidence type="ECO:0000256" key="3">
    <source>
        <dbReference type="ARBA" id="ARBA00022475"/>
    </source>
</evidence>
<evidence type="ECO:0000256" key="2">
    <source>
        <dbReference type="ARBA" id="ARBA00022448"/>
    </source>
</evidence>
<protein>
    <submittedName>
        <fullName evidence="13">Monovalent cation:H+ antiporter, CPA1 family</fullName>
    </submittedName>
</protein>
<dbReference type="STRING" id="112413.SAMN05421854_115131"/>
<feature type="region of interest" description="Disordered" evidence="11">
    <location>
        <begin position="511"/>
        <end position="549"/>
    </location>
</feature>
<evidence type="ECO:0000256" key="4">
    <source>
        <dbReference type="ARBA" id="ARBA00022692"/>
    </source>
</evidence>
<proteinExistence type="inferred from homology"/>
<dbReference type="GO" id="GO:0098719">
    <property type="term" value="P:sodium ion import across plasma membrane"/>
    <property type="evidence" value="ECO:0007669"/>
    <property type="project" value="TreeGrafter"/>
</dbReference>
<keyword evidence="2 10" id="KW-0813">Transport</keyword>
<dbReference type="Gene3D" id="3.30.40.10">
    <property type="entry name" value="Zinc/RING finger domain, C3HC4 (zinc finger)"/>
    <property type="match status" value="1"/>
</dbReference>
<evidence type="ECO:0000259" key="12">
    <source>
        <dbReference type="PROSITE" id="PS50271"/>
    </source>
</evidence>
<feature type="transmembrane region" description="Helical" evidence="10">
    <location>
        <begin position="173"/>
        <end position="194"/>
    </location>
</feature>
<feature type="transmembrane region" description="Helical" evidence="10">
    <location>
        <begin position="103"/>
        <end position="126"/>
    </location>
</feature>
<keyword evidence="5 10" id="KW-1133">Transmembrane helix</keyword>
<feature type="transmembrane region" description="Helical" evidence="10">
    <location>
        <begin position="339"/>
        <end position="360"/>
    </location>
</feature>
<feature type="transmembrane region" description="Helical" evidence="10">
    <location>
        <begin position="206"/>
        <end position="236"/>
    </location>
</feature>
<dbReference type="GO" id="GO:0005886">
    <property type="term" value="C:plasma membrane"/>
    <property type="evidence" value="ECO:0007669"/>
    <property type="project" value="UniProtKB-SubCell"/>
</dbReference>
<feature type="transmembrane region" description="Helical" evidence="10">
    <location>
        <begin position="147"/>
        <end position="167"/>
    </location>
</feature>
<dbReference type="PROSITE" id="PS50271">
    <property type="entry name" value="ZF_UBP"/>
    <property type="match status" value="1"/>
</dbReference>
<feature type="transmembrane region" description="Helical" evidence="10">
    <location>
        <begin position="293"/>
        <end position="318"/>
    </location>
</feature>
<comment type="caution">
    <text evidence="10">Lacks conserved residue(s) required for the propagation of feature annotation.</text>
</comment>
<dbReference type="InterPro" id="IPR006153">
    <property type="entry name" value="Cation/H_exchanger_TM"/>
</dbReference>
<dbReference type="PANTHER" id="PTHR10110">
    <property type="entry name" value="SODIUM/HYDROGEN EXCHANGER"/>
    <property type="match status" value="1"/>
</dbReference>
<dbReference type="SUPFAM" id="SSF57850">
    <property type="entry name" value="RING/U-box"/>
    <property type="match status" value="1"/>
</dbReference>
<dbReference type="Pfam" id="PF02148">
    <property type="entry name" value="zf-UBP"/>
    <property type="match status" value="1"/>
</dbReference>
<dbReference type="GO" id="GO:0015385">
    <property type="term" value="F:sodium:proton antiporter activity"/>
    <property type="evidence" value="ECO:0007669"/>
    <property type="project" value="InterPro"/>
</dbReference>
<dbReference type="InterPro" id="IPR001607">
    <property type="entry name" value="Znf_UBP"/>
</dbReference>
<reference evidence="13 14" key="1">
    <citation type="submission" date="2016-10" db="EMBL/GenBank/DDBJ databases">
        <authorList>
            <person name="de Groot N.N."/>
        </authorList>
    </citation>
    <scope>NUCLEOTIDE SEQUENCE [LARGE SCALE GENOMIC DNA]</scope>
    <source>
        <strain evidence="13 14">DSM 44637</strain>
    </source>
</reference>
<keyword evidence="4 10" id="KW-0812">Transmembrane</keyword>
<evidence type="ECO:0000256" key="11">
    <source>
        <dbReference type="SAM" id="MobiDB-lite"/>
    </source>
</evidence>
<keyword evidence="3 10" id="KW-1003">Cell membrane</keyword>
<comment type="subcellular location">
    <subcellularLocation>
        <location evidence="1 10">Cell membrane</location>
        <topology evidence="1 10">Multi-pass membrane protein</topology>
    </subcellularLocation>
</comment>
<dbReference type="GO" id="GO:0015386">
    <property type="term" value="F:potassium:proton antiporter activity"/>
    <property type="evidence" value="ECO:0007669"/>
    <property type="project" value="TreeGrafter"/>
</dbReference>
<feature type="compositionally biased region" description="Basic and acidic residues" evidence="11">
    <location>
        <begin position="538"/>
        <end position="549"/>
    </location>
</feature>
<evidence type="ECO:0000256" key="6">
    <source>
        <dbReference type="ARBA" id="ARBA00023053"/>
    </source>
</evidence>
<keyword evidence="8 10" id="KW-0472">Membrane</keyword>
<evidence type="ECO:0000256" key="7">
    <source>
        <dbReference type="ARBA" id="ARBA00023065"/>
    </source>
</evidence>
<comment type="similarity">
    <text evidence="10">Belongs to the monovalent cation:proton antiporter 1 (CPA1) transporter (TC 2.A.36) family.</text>
</comment>
<dbReference type="AlphaFoldDB" id="A0A1I5ZJE8"/>
<evidence type="ECO:0000313" key="13">
    <source>
        <dbReference type="EMBL" id="SFQ56575.1"/>
    </source>
</evidence>
<dbReference type="InterPro" id="IPR004705">
    <property type="entry name" value="Cation/H_exchanger_CPA1_bac"/>
</dbReference>
<evidence type="ECO:0000256" key="1">
    <source>
        <dbReference type="ARBA" id="ARBA00004651"/>
    </source>
</evidence>